<dbReference type="PROSITE" id="PS50157">
    <property type="entry name" value="ZINC_FINGER_C2H2_2"/>
    <property type="match status" value="1"/>
</dbReference>
<keyword evidence="1" id="KW-0479">Metal-binding</keyword>
<feature type="compositionally biased region" description="Basic residues" evidence="2">
    <location>
        <begin position="222"/>
        <end position="232"/>
    </location>
</feature>
<protein>
    <recommendedName>
        <fullName evidence="3">C2H2-type domain-containing protein</fullName>
    </recommendedName>
</protein>
<evidence type="ECO:0000256" key="1">
    <source>
        <dbReference type="PROSITE-ProRule" id="PRU00042"/>
    </source>
</evidence>
<proteinExistence type="predicted"/>
<dbReference type="InterPro" id="IPR013087">
    <property type="entry name" value="Znf_C2H2_type"/>
</dbReference>
<dbReference type="OrthoDB" id="654211at2759"/>
<evidence type="ECO:0000313" key="5">
    <source>
        <dbReference type="Proteomes" id="UP001146351"/>
    </source>
</evidence>
<dbReference type="EMBL" id="JAPQKO010000003">
    <property type="protein sequence ID" value="KAJ5172368.1"/>
    <property type="molecule type" value="Genomic_DNA"/>
</dbReference>
<dbReference type="PROSITE" id="PS00028">
    <property type="entry name" value="ZINC_FINGER_C2H2_1"/>
    <property type="match status" value="1"/>
</dbReference>
<dbReference type="Proteomes" id="UP001146351">
    <property type="component" value="Unassembled WGS sequence"/>
</dbReference>
<feature type="compositionally biased region" description="Basic and acidic residues" evidence="2">
    <location>
        <begin position="241"/>
        <end position="253"/>
    </location>
</feature>
<dbReference type="InterPro" id="IPR036236">
    <property type="entry name" value="Znf_C2H2_sf"/>
</dbReference>
<reference evidence="4" key="1">
    <citation type="submission" date="2022-11" db="EMBL/GenBank/DDBJ databases">
        <authorList>
            <person name="Petersen C."/>
        </authorList>
    </citation>
    <scope>NUCLEOTIDE SEQUENCE</scope>
    <source>
        <strain evidence="4">IBT 21917</strain>
    </source>
</reference>
<dbReference type="SUPFAM" id="SSF57667">
    <property type="entry name" value="beta-beta-alpha zinc fingers"/>
    <property type="match status" value="1"/>
</dbReference>
<dbReference type="Gene3D" id="3.30.160.60">
    <property type="entry name" value="Classic Zinc Finger"/>
    <property type="match status" value="1"/>
</dbReference>
<evidence type="ECO:0000256" key="2">
    <source>
        <dbReference type="SAM" id="MobiDB-lite"/>
    </source>
</evidence>
<reference evidence="4" key="2">
    <citation type="journal article" date="2023" name="IMA Fungus">
        <title>Comparative genomic study of the Penicillium genus elucidates a diverse pangenome and 15 lateral gene transfer events.</title>
        <authorList>
            <person name="Petersen C."/>
            <person name="Sorensen T."/>
            <person name="Nielsen M.R."/>
            <person name="Sondergaard T.E."/>
            <person name="Sorensen J.L."/>
            <person name="Fitzpatrick D.A."/>
            <person name="Frisvad J.C."/>
            <person name="Nielsen K.L."/>
        </authorList>
    </citation>
    <scope>NUCLEOTIDE SEQUENCE</scope>
    <source>
        <strain evidence="4">IBT 21917</strain>
    </source>
</reference>
<organism evidence="4 5">
    <name type="scientific">Penicillium capsulatum</name>
    <dbReference type="NCBI Taxonomy" id="69766"/>
    <lineage>
        <taxon>Eukaryota</taxon>
        <taxon>Fungi</taxon>
        <taxon>Dikarya</taxon>
        <taxon>Ascomycota</taxon>
        <taxon>Pezizomycotina</taxon>
        <taxon>Eurotiomycetes</taxon>
        <taxon>Eurotiomycetidae</taxon>
        <taxon>Eurotiales</taxon>
        <taxon>Aspergillaceae</taxon>
        <taxon>Penicillium</taxon>
    </lineage>
</organism>
<feature type="region of interest" description="Disordered" evidence="2">
    <location>
        <begin position="222"/>
        <end position="253"/>
    </location>
</feature>
<evidence type="ECO:0000259" key="3">
    <source>
        <dbReference type="PROSITE" id="PS50157"/>
    </source>
</evidence>
<dbReference type="AlphaFoldDB" id="A0A9W9IB32"/>
<keyword evidence="5" id="KW-1185">Reference proteome</keyword>
<keyword evidence="1" id="KW-0863">Zinc-finger</keyword>
<dbReference type="GO" id="GO:0008270">
    <property type="term" value="F:zinc ion binding"/>
    <property type="evidence" value="ECO:0007669"/>
    <property type="project" value="UniProtKB-KW"/>
</dbReference>
<evidence type="ECO:0000313" key="4">
    <source>
        <dbReference type="EMBL" id="KAJ5172368.1"/>
    </source>
</evidence>
<sequence length="253" mass="28800">MYPSHELPVPMAFLGQTFQQDESFDGVYILPSTAQSMNSYPTDSCAMPSTNNLFPTDHHQHQHHQHQTINDGHWLAVPSFNEIPPYHNMTVGINDMLPWGRYSHPAPSPQPSQSDCSSTSAFQPSNDLAYYGTPTGHGTWRCSYPGCSSKTVFHRGCDLRKHYKRHGRHFFCRHPGCPKSTSGGFSSRKDRGRHEAKHNPSIQCGWEGCPRIFSRMDNMRDHVRRVHQRKKPGSLESSTRGQKEKQTEKKKVV</sequence>
<feature type="domain" description="C2H2-type" evidence="3">
    <location>
        <begin position="202"/>
        <end position="232"/>
    </location>
</feature>
<gene>
    <name evidence="4" type="ORF">N7492_004961</name>
</gene>
<keyword evidence="1" id="KW-0862">Zinc</keyword>
<comment type="caution">
    <text evidence="4">The sequence shown here is derived from an EMBL/GenBank/DDBJ whole genome shotgun (WGS) entry which is preliminary data.</text>
</comment>
<dbReference type="SMART" id="SM00355">
    <property type="entry name" value="ZnF_C2H2"/>
    <property type="match status" value="3"/>
</dbReference>
<accession>A0A9W9IB32</accession>
<name>A0A9W9IB32_9EURO</name>
<feature type="region of interest" description="Disordered" evidence="2">
    <location>
        <begin position="179"/>
        <end position="200"/>
    </location>
</feature>